<feature type="domain" description="Glycosyl transferase family 1" evidence="1">
    <location>
        <begin position="211"/>
        <end position="374"/>
    </location>
</feature>
<evidence type="ECO:0000313" key="3">
    <source>
        <dbReference type="EMBL" id="MBZ5750841.1"/>
    </source>
</evidence>
<feature type="domain" description="Glycosyltransferase subfamily 4-like N-terminal" evidence="2">
    <location>
        <begin position="21"/>
        <end position="197"/>
    </location>
</feature>
<dbReference type="RefSeq" id="WP_224139122.1">
    <property type="nucleotide sequence ID" value="NZ_JAIQUM010000021.1"/>
</dbReference>
<keyword evidence="4" id="KW-1185">Reference proteome</keyword>
<name>A0ABS7URB2_9BACI</name>
<accession>A0ABS7URB2</accession>
<evidence type="ECO:0000313" key="4">
    <source>
        <dbReference type="Proteomes" id="UP001165287"/>
    </source>
</evidence>
<dbReference type="SUPFAM" id="SSF53756">
    <property type="entry name" value="UDP-Glycosyltransferase/glycogen phosphorylase"/>
    <property type="match status" value="1"/>
</dbReference>
<dbReference type="PANTHER" id="PTHR45947">
    <property type="entry name" value="SULFOQUINOVOSYL TRANSFERASE SQD2"/>
    <property type="match status" value="1"/>
</dbReference>
<dbReference type="CDD" id="cd03794">
    <property type="entry name" value="GT4_WbuB-like"/>
    <property type="match status" value="1"/>
</dbReference>
<dbReference type="InterPro" id="IPR050194">
    <property type="entry name" value="Glycosyltransferase_grp1"/>
</dbReference>
<reference evidence="3" key="1">
    <citation type="submission" date="2024-05" db="EMBL/GenBank/DDBJ databases">
        <title>Metabacillus sp. nov., isolated from the rhizosphere soil of tomato plants.</title>
        <authorList>
            <person name="Ma R."/>
        </authorList>
    </citation>
    <scope>NUCLEOTIDE SEQUENCE</scope>
    <source>
        <strain evidence="3">DBTR6</strain>
    </source>
</reference>
<protein>
    <submittedName>
        <fullName evidence="3">Glycosyltransferase family 4 protein</fullName>
    </submittedName>
</protein>
<dbReference type="Pfam" id="PF00534">
    <property type="entry name" value="Glycos_transf_1"/>
    <property type="match status" value="1"/>
</dbReference>
<dbReference type="InterPro" id="IPR028098">
    <property type="entry name" value="Glyco_trans_4-like_N"/>
</dbReference>
<gene>
    <name evidence="3" type="ORF">K9V48_11405</name>
</gene>
<evidence type="ECO:0000259" key="2">
    <source>
        <dbReference type="Pfam" id="PF13439"/>
    </source>
</evidence>
<organism evidence="3 4">
    <name type="scientific">Metabacillus rhizolycopersici</name>
    <dbReference type="NCBI Taxonomy" id="2875709"/>
    <lineage>
        <taxon>Bacteria</taxon>
        <taxon>Bacillati</taxon>
        <taxon>Bacillota</taxon>
        <taxon>Bacilli</taxon>
        <taxon>Bacillales</taxon>
        <taxon>Bacillaceae</taxon>
        <taxon>Metabacillus</taxon>
    </lineage>
</organism>
<comment type="caution">
    <text evidence="3">The sequence shown here is derived from an EMBL/GenBank/DDBJ whole genome shotgun (WGS) entry which is preliminary data.</text>
</comment>
<dbReference type="Pfam" id="PF13439">
    <property type="entry name" value="Glyco_transf_4"/>
    <property type="match status" value="1"/>
</dbReference>
<dbReference type="Gene3D" id="3.40.50.2000">
    <property type="entry name" value="Glycogen Phosphorylase B"/>
    <property type="match status" value="2"/>
</dbReference>
<dbReference type="InterPro" id="IPR001296">
    <property type="entry name" value="Glyco_trans_1"/>
</dbReference>
<evidence type="ECO:0000259" key="1">
    <source>
        <dbReference type="Pfam" id="PF00534"/>
    </source>
</evidence>
<dbReference type="EMBL" id="JAIQUM010000021">
    <property type="protein sequence ID" value="MBZ5750841.1"/>
    <property type="molecule type" value="Genomic_DNA"/>
</dbReference>
<dbReference type="Proteomes" id="UP001165287">
    <property type="component" value="Unassembled WGS sequence"/>
</dbReference>
<proteinExistence type="predicted"/>
<dbReference type="PANTHER" id="PTHR45947:SF3">
    <property type="entry name" value="SULFOQUINOVOSYL TRANSFERASE SQD2"/>
    <property type="match status" value="1"/>
</dbReference>
<sequence>MKIIYITQHFPPEIGAAQGRAYDMSSNLSKLGHDLHVLTTFPNSQPTKKVFKKEKVNNLSVYRSFRIRDTKTSTVRRLANYLSFMISSCLSGLFVKKVDIVYATSPQLFQGVTGYFLSRIHRAKFVFEIRDLWVDFAELLGQFKNKKLLNLARKLENFLYNKADHIIVVTHGYKKRLIDLGIKEDKITVIPNGVNPSSLNQLVTNHTNSVKQQYAIEDKFLVLYAGNIGAAQGLDTIISAAEQLKHDPSIVFMFIGGGVEKQTLMERARTLQLSNVIFIDSKKKEELASYYDAADIGIVSLKKHPLFEITIPSKVFDYMSMSIPVLIGVDGEAREIVEKHHAGFYFEPENPTDFIRSLKHAQNNPNVLKEIELNVKQELLQSFNRETQAKELSEAFTHLTNRNDKELQKKTTSF</sequence>